<dbReference type="EMBL" id="JBDPZD010000003">
    <property type="protein sequence ID" value="MEO3692214.1"/>
    <property type="molecule type" value="Genomic_DNA"/>
</dbReference>
<feature type="transmembrane region" description="Helical" evidence="3">
    <location>
        <begin position="118"/>
        <end position="136"/>
    </location>
</feature>
<dbReference type="InterPro" id="IPR002059">
    <property type="entry name" value="CSP_DNA-bd"/>
</dbReference>
<dbReference type="InterPro" id="IPR010718">
    <property type="entry name" value="DUF1294"/>
</dbReference>
<comment type="caution">
    <text evidence="5">The sequence shown here is derived from an EMBL/GenBank/DDBJ whole genome shotgun (WGS) entry which is preliminary data.</text>
</comment>
<name>A0ABV0G3E1_9BURK</name>
<dbReference type="Pfam" id="PF06961">
    <property type="entry name" value="DUF1294"/>
    <property type="match status" value="1"/>
</dbReference>
<dbReference type="Pfam" id="PF00313">
    <property type="entry name" value="CSD"/>
    <property type="match status" value="1"/>
</dbReference>
<feature type="transmembrane region" description="Helical" evidence="3">
    <location>
        <begin position="94"/>
        <end position="112"/>
    </location>
</feature>
<feature type="domain" description="CSD" evidence="4">
    <location>
        <begin position="4"/>
        <end position="69"/>
    </location>
</feature>
<evidence type="ECO:0000256" key="2">
    <source>
        <dbReference type="SAM" id="MobiDB-lite"/>
    </source>
</evidence>
<sequence>MSQRQQGIVSQWDADKGYGFITVAGSGERLFAHARAFGLRPHRPYVGEAVSFEVGLDAQGKRRAQKLRGTAPPPAPQASPAATAVRPKRNSSRILLLIPLFAAWVLACELVWGLPRWLWGAYSAMSLATFIVYWGDKRAAQRGSWRVAEGTLHALALFGGWPGALLGQELLRHKSAKRSFRRAFWATVLLNVLAFAALFTPWLKS</sequence>
<dbReference type="RefSeq" id="WP_347705038.1">
    <property type="nucleotide sequence ID" value="NZ_JBDPZD010000003.1"/>
</dbReference>
<protein>
    <submittedName>
        <fullName evidence="5">DUF1294 domain-containing protein</fullName>
    </submittedName>
</protein>
<dbReference type="InterPro" id="IPR012340">
    <property type="entry name" value="NA-bd_OB-fold"/>
</dbReference>
<reference evidence="5 6" key="1">
    <citation type="submission" date="2024-05" db="EMBL/GenBank/DDBJ databases">
        <title>Roseateles sp. DJS-2-20 16S ribosomal RNA gene Genome sequencing and assembly.</title>
        <authorList>
            <person name="Woo H."/>
        </authorList>
    </citation>
    <scope>NUCLEOTIDE SEQUENCE [LARGE SCALE GENOMIC DNA]</scope>
    <source>
        <strain evidence="5 6">DJS-2-20</strain>
    </source>
</reference>
<comment type="subcellular location">
    <subcellularLocation>
        <location evidence="1">Cytoplasm</location>
    </subcellularLocation>
</comment>
<dbReference type="PROSITE" id="PS51857">
    <property type="entry name" value="CSD_2"/>
    <property type="match status" value="1"/>
</dbReference>
<dbReference type="Gene3D" id="2.40.50.140">
    <property type="entry name" value="Nucleic acid-binding proteins"/>
    <property type="match status" value="1"/>
</dbReference>
<dbReference type="SMART" id="SM00357">
    <property type="entry name" value="CSP"/>
    <property type="match status" value="1"/>
</dbReference>
<evidence type="ECO:0000313" key="6">
    <source>
        <dbReference type="Proteomes" id="UP001495147"/>
    </source>
</evidence>
<dbReference type="SUPFAM" id="SSF50249">
    <property type="entry name" value="Nucleic acid-binding proteins"/>
    <property type="match status" value="1"/>
</dbReference>
<accession>A0ABV0G3E1</accession>
<dbReference type="InterPro" id="IPR011129">
    <property type="entry name" value="CSD"/>
</dbReference>
<feature type="region of interest" description="Disordered" evidence="2">
    <location>
        <begin position="63"/>
        <end position="83"/>
    </location>
</feature>
<evidence type="ECO:0000313" key="5">
    <source>
        <dbReference type="EMBL" id="MEO3692214.1"/>
    </source>
</evidence>
<organism evidence="5 6">
    <name type="scientific">Roseateles paludis</name>
    <dbReference type="NCBI Taxonomy" id="3145238"/>
    <lineage>
        <taxon>Bacteria</taxon>
        <taxon>Pseudomonadati</taxon>
        <taxon>Pseudomonadota</taxon>
        <taxon>Betaproteobacteria</taxon>
        <taxon>Burkholderiales</taxon>
        <taxon>Sphaerotilaceae</taxon>
        <taxon>Roseateles</taxon>
    </lineage>
</organism>
<evidence type="ECO:0000256" key="3">
    <source>
        <dbReference type="SAM" id="Phobius"/>
    </source>
</evidence>
<evidence type="ECO:0000256" key="1">
    <source>
        <dbReference type="RuleBase" id="RU000408"/>
    </source>
</evidence>
<dbReference type="Proteomes" id="UP001495147">
    <property type="component" value="Unassembled WGS sequence"/>
</dbReference>
<keyword evidence="3" id="KW-0472">Membrane</keyword>
<proteinExistence type="predicted"/>
<dbReference type="PROSITE" id="PS00352">
    <property type="entry name" value="CSD_1"/>
    <property type="match status" value="1"/>
</dbReference>
<keyword evidence="3" id="KW-0812">Transmembrane</keyword>
<dbReference type="InterPro" id="IPR019844">
    <property type="entry name" value="CSD_CS"/>
</dbReference>
<keyword evidence="6" id="KW-1185">Reference proteome</keyword>
<evidence type="ECO:0000259" key="4">
    <source>
        <dbReference type="PROSITE" id="PS51857"/>
    </source>
</evidence>
<feature type="transmembrane region" description="Helical" evidence="3">
    <location>
        <begin position="183"/>
        <end position="203"/>
    </location>
</feature>
<keyword evidence="3" id="KW-1133">Transmembrane helix</keyword>
<gene>
    <name evidence="5" type="ORF">ABDJ85_12090</name>
</gene>